<proteinExistence type="predicted"/>
<accession>A0ABP8TQH2</accession>
<dbReference type="Proteomes" id="UP001500212">
    <property type="component" value="Unassembled WGS sequence"/>
</dbReference>
<organism evidence="2 3">
    <name type="scientific">Actinoallomurus liliacearum</name>
    <dbReference type="NCBI Taxonomy" id="1080073"/>
    <lineage>
        <taxon>Bacteria</taxon>
        <taxon>Bacillati</taxon>
        <taxon>Actinomycetota</taxon>
        <taxon>Actinomycetes</taxon>
        <taxon>Streptosporangiales</taxon>
        <taxon>Thermomonosporaceae</taxon>
        <taxon>Actinoallomurus</taxon>
    </lineage>
</organism>
<evidence type="ECO:0000256" key="1">
    <source>
        <dbReference type="SAM" id="MobiDB-lite"/>
    </source>
</evidence>
<feature type="region of interest" description="Disordered" evidence="1">
    <location>
        <begin position="18"/>
        <end position="73"/>
    </location>
</feature>
<protein>
    <submittedName>
        <fullName evidence="2">Uncharacterized protein</fullName>
    </submittedName>
</protein>
<keyword evidence="3" id="KW-1185">Reference proteome</keyword>
<reference evidence="3" key="1">
    <citation type="journal article" date="2019" name="Int. J. Syst. Evol. Microbiol.">
        <title>The Global Catalogue of Microorganisms (GCM) 10K type strain sequencing project: providing services to taxonomists for standard genome sequencing and annotation.</title>
        <authorList>
            <consortium name="The Broad Institute Genomics Platform"/>
            <consortium name="The Broad Institute Genome Sequencing Center for Infectious Disease"/>
            <person name="Wu L."/>
            <person name="Ma J."/>
        </authorList>
    </citation>
    <scope>NUCLEOTIDE SEQUENCE [LARGE SCALE GENOMIC DNA]</scope>
    <source>
        <strain evidence="3">JCM 17938</strain>
    </source>
</reference>
<evidence type="ECO:0000313" key="3">
    <source>
        <dbReference type="Proteomes" id="UP001500212"/>
    </source>
</evidence>
<feature type="compositionally biased region" description="Polar residues" evidence="1">
    <location>
        <begin position="39"/>
        <end position="51"/>
    </location>
</feature>
<evidence type="ECO:0000313" key="2">
    <source>
        <dbReference type="EMBL" id="GAA4611274.1"/>
    </source>
</evidence>
<comment type="caution">
    <text evidence="2">The sequence shown here is derived from an EMBL/GenBank/DDBJ whole genome shotgun (WGS) entry which is preliminary data.</text>
</comment>
<sequence length="147" mass="16454">MLTAGSAGVLTAAISWPPEPAAALPGGRAHRGGVPRVQPSPSASSTPNDGINVTIGPDDDDRDRNRDRFRRRPFRTRRHLEFTGAIGWPELAMGCWFDPDFEGADEDGRRVVCIDFAVRPPGNAPTRVRGRRFFFIHHRRFHDRRSN</sequence>
<name>A0ABP8TQH2_9ACTN</name>
<dbReference type="EMBL" id="BAABHJ010000016">
    <property type="protein sequence ID" value="GAA4611274.1"/>
    <property type="molecule type" value="Genomic_DNA"/>
</dbReference>
<gene>
    <name evidence="2" type="ORF">GCM10023195_47670</name>
</gene>